<keyword evidence="2" id="KW-0808">Transferase</keyword>
<evidence type="ECO:0000313" key="3">
    <source>
        <dbReference type="Proteomes" id="UP001476798"/>
    </source>
</evidence>
<protein>
    <submittedName>
        <fullName evidence="2">cGMP-dependent protein kinase 2</fullName>
    </submittedName>
</protein>
<reference evidence="2 3" key="1">
    <citation type="submission" date="2021-06" db="EMBL/GenBank/DDBJ databases">
        <authorList>
            <person name="Palmer J.M."/>
        </authorList>
    </citation>
    <scope>NUCLEOTIDE SEQUENCE [LARGE SCALE GENOMIC DNA]</scope>
    <source>
        <strain evidence="2 3">GA_2019</strain>
        <tissue evidence="2">Muscle</tissue>
    </source>
</reference>
<comment type="caution">
    <text evidence="2">The sequence shown here is derived from an EMBL/GenBank/DDBJ whole genome shotgun (WGS) entry which is preliminary data.</text>
</comment>
<sequence length="123" mass="14151">EMAPPPPWYPLNMEGINSRSARHQEKQGKFCFDRTFDHTVGNFNELQKHLEGYVATLDRDDKKRHAKKSVSRHQSQPLSPDFIQLKEIVSIFSSSRPFDHLEVIATLGVGGFGRVELVRYELI</sequence>
<accession>A0ABV0P6W5</accession>
<keyword evidence="3" id="KW-1185">Reference proteome</keyword>
<dbReference type="GO" id="GO:0016301">
    <property type="term" value="F:kinase activity"/>
    <property type="evidence" value="ECO:0007669"/>
    <property type="project" value="UniProtKB-KW"/>
</dbReference>
<organism evidence="2 3">
    <name type="scientific">Goodea atripinnis</name>
    <dbReference type="NCBI Taxonomy" id="208336"/>
    <lineage>
        <taxon>Eukaryota</taxon>
        <taxon>Metazoa</taxon>
        <taxon>Chordata</taxon>
        <taxon>Craniata</taxon>
        <taxon>Vertebrata</taxon>
        <taxon>Euteleostomi</taxon>
        <taxon>Actinopterygii</taxon>
        <taxon>Neopterygii</taxon>
        <taxon>Teleostei</taxon>
        <taxon>Neoteleostei</taxon>
        <taxon>Acanthomorphata</taxon>
        <taxon>Ovalentaria</taxon>
        <taxon>Atherinomorphae</taxon>
        <taxon>Cyprinodontiformes</taxon>
        <taxon>Goodeidae</taxon>
        <taxon>Goodea</taxon>
    </lineage>
</organism>
<evidence type="ECO:0000313" key="2">
    <source>
        <dbReference type="EMBL" id="MEQ2179178.1"/>
    </source>
</evidence>
<proteinExistence type="predicted"/>
<dbReference type="Proteomes" id="UP001476798">
    <property type="component" value="Unassembled WGS sequence"/>
</dbReference>
<feature type="region of interest" description="Disordered" evidence="1">
    <location>
        <begin position="1"/>
        <end position="20"/>
    </location>
</feature>
<evidence type="ECO:0000256" key="1">
    <source>
        <dbReference type="SAM" id="MobiDB-lite"/>
    </source>
</evidence>
<keyword evidence="2" id="KW-0418">Kinase</keyword>
<dbReference type="EMBL" id="JAHRIO010062165">
    <property type="protein sequence ID" value="MEQ2179178.1"/>
    <property type="molecule type" value="Genomic_DNA"/>
</dbReference>
<feature type="non-terminal residue" evidence="2">
    <location>
        <position position="1"/>
    </location>
</feature>
<gene>
    <name evidence="2" type="primary">PRKG2</name>
    <name evidence="2" type="ORF">GOODEAATRI_021964</name>
</gene>
<name>A0ABV0P6W5_9TELE</name>